<protein>
    <recommendedName>
        <fullName evidence="3">AB hydrolase-1 domain-containing protein</fullName>
    </recommendedName>
</protein>
<dbReference type="InterPro" id="IPR000073">
    <property type="entry name" value="AB_hydrolase_1"/>
</dbReference>
<sequence>MATNKVDKLAPTDSRVQHHTYTIPGSPHNTTYHYLVAEPSSGAAPVATALLIHGFPDLAFGWRYQVPYLASLGLRVIVPDLPGYGRTDAPAELSAYSYKRVIDDLVAIVRRVQGKNEPLKEGEVPAEEDKIVLGGHDWGGAVAWRFALWYPQLLRCVFSVCTPFWTVGDTFHTKEQIVQRLPNFGYQLQFERTEVEDAVQGRDKIRTFLRVMYGGRRADGQPVFGVAKGVNLDLLEEDNKIGESPLMSREELDFYADEYVKNGMRGPLCWYKTAKVNFDEERPLFREGRTKITVPSMMVTATRDAALPPAMSADMDKHFTAPLVRREVNASHWALWETPAETNKHIGDFLEGILKNQPLKASI</sequence>
<evidence type="ECO:0000313" key="5">
    <source>
        <dbReference type="Proteomes" id="UP000007322"/>
    </source>
</evidence>
<proteinExistence type="inferred from homology"/>
<dbReference type="HOGENOM" id="CLU_020336_7_5_1"/>
<dbReference type="RefSeq" id="XP_003662988.1">
    <property type="nucleotide sequence ID" value="XM_003662940.1"/>
</dbReference>
<name>G2QEG0_THET4</name>
<dbReference type="GO" id="GO:0016787">
    <property type="term" value="F:hydrolase activity"/>
    <property type="evidence" value="ECO:0007669"/>
    <property type="project" value="UniProtKB-KW"/>
</dbReference>
<evidence type="ECO:0000256" key="1">
    <source>
        <dbReference type="ARBA" id="ARBA00022801"/>
    </source>
</evidence>
<keyword evidence="5" id="KW-1185">Reference proteome</keyword>
<dbReference type="Gene3D" id="3.40.50.1820">
    <property type="entry name" value="alpha/beta hydrolase"/>
    <property type="match status" value="1"/>
</dbReference>
<dbReference type="PRINTS" id="PR00412">
    <property type="entry name" value="EPOXHYDRLASE"/>
</dbReference>
<dbReference type="InParanoid" id="G2QEG0"/>
<reference evidence="4 5" key="1">
    <citation type="journal article" date="2011" name="Nat. Biotechnol.">
        <title>Comparative genomic analysis of the thermophilic biomass-degrading fungi Myceliophthora thermophila and Thielavia terrestris.</title>
        <authorList>
            <person name="Berka R.M."/>
            <person name="Grigoriev I.V."/>
            <person name="Otillar R."/>
            <person name="Salamov A."/>
            <person name="Grimwood J."/>
            <person name="Reid I."/>
            <person name="Ishmael N."/>
            <person name="John T."/>
            <person name="Darmond C."/>
            <person name="Moisan M.-C."/>
            <person name="Henrissat B."/>
            <person name="Coutinho P.M."/>
            <person name="Lombard V."/>
            <person name="Natvig D.O."/>
            <person name="Lindquist E."/>
            <person name="Schmutz J."/>
            <person name="Lucas S."/>
            <person name="Harris P."/>
            <person name="Powlowski J."/>
            <person name="Bellemare A."/>
            <person name="Taylor D."/>
            <person name="Butler G."/>
            <person name="de Vries R.P."/>
            <person name="Allijn I.E."/>
            <person name="van den Brink J."/>
            <person name="Ushinsky S."/>
            <person name="Storms R."/>
            <person name="Powell A.J."/>
            <person name="Paulsen I.T."/>
            <person name="Elbourne L.D.H."/>
            <person name="Baker S.E."/>
            <person name="Magnuson J."/>
            <person name="LaBoissiere S."/>
            <person name="Clutterbuck A.J."/>
            <person name="Martinez D."/>
            <person name="Wogulis M."/>
            <person name="de Leon A.L."/>
            <person name="Rey M.W."/>
            <person name="Tsang A."/>
        </authorList>
    </citation>
    <scope>NUCLEOTIDE SEQUENCE [LARGE SCALE GENOMIC DNA]</scope>
    <source>
        <strain evidence="5">ATCC 42464 / BCRC 31852 / DSM 1799</strain>
    </source>
</reference>
<dbReference type="OrthoDB" id="408373at2759"/>
<feature type="domain" description="AB hydrolase-1" evidence="3">
    <location>
        <begin position="50"/>
        <end position="338"/>
    </location>
</feature>
<dbReference type="InterPro" id="IPR029058">
    <property type="entry name" value="AB_hydrolase_fold"/>
</dbReference>
<dbReference type="VEuPathDB" id="FungiDB:MYCTH_2304288"/>
<dbReference type="KEGG" id="mtm:MYCTH_2304288"/>
<dbReference type="SUPFAM" id="SSF53474">
    <property type="entry name" value="alpha/beta-Hydrolases"/>
    <property type="match status" value="1"/>
</dbReference>
<dbReference type="EMBL" id="CP003004">
    <property type="protein sequence ID" value="AEO57743.1"/>
    <property type="molecule type" value="Genomic_DNA"/>
</dbReference>
<keyword evidence="1" id="KW-0378">Hydrolase</keyword>
<dbReference type="Pfam" id="PF00561">
    <property type="entry name" value="Abhydrolase_1"/>
    <property type="match status" value="1"/>
</dbReference>
<dbReference type="STRING" id="573729.G2QEG0"/>
<organism evidence="4 5">
    <name type="scientific">Thermothelomyces thermophilus (strain ATCC 42464 / BCRC 31852 / DSM 1799)</name>
    <name type="common">Sporotrichum thermophile</name>
    <dbReference type="NCBI Taxonomy" id="573729"/>
    <lineage>
        <taxon>Eukaryota</taxon>
        <taxon>Fungi</taxon>
        <taxon>Dikarya</taxon>
        <taxon>Ascomycota</taxon>
        <taxon>Pezizomycotina</taxon>
        <taxon>Sordariomycetes</taxon>
        <taxon>Sordariomycetidae</taxon>
        <taxon>Sordariales</taxon>
        <taxon>Chaetomiaceae</taxon>
        <taxon>Thermothelomyces</taxon>
    </lineage>
</organism>
<accession>G2QEG0</accession>
<dbReference type="GeneID" id="11507614"/>
<evidence type="ECO:0000313" key="4">
    <source>
        <dbReference type="EMBL" id="AEO57743.1"/>
    </source>
</evidence>
<dbReference type="PANTHER" id="PTHR43329">
    <property type="entry name" value="EPOXIDE HYDROLASE"/>
    <property type="match status" value="1"/>
</dbReference>
<evidence type="ECO:0000259" key="3">
    <source>
        <dbReference type="Pfam" id="PF00561"/>
    </source>
</evidence>
<dbReference type="eggNOG" id="KOG4178">
    <property type="taxonomic scope" value="Eukaryota"/>
</dbReference>
<dbReference type="InterPro" id="IPR000639">
    <property type="entry name" value="Epox_hydrolase-like"/>
</dbReference>
<gene>
    <name evidence="4" type="ORF">MYCTH_2304288</name>
</gene>
<dbReference type="OMA" id="YQIPMLV"/>
<dbReference type="Proteomes" id="UP000007322">
    <property type="component" value="Chromosome 3"/>
</dbReference>
<comment type="similarity">
    <text evidence="2">Belongs to the AB hydrolase superfamily. Epoxide hydrolase family.</text>
</comment>
<dbReference type="AlphaFoldDB" id="G2QEG0"/>
<evidence type="ECO:0000256" key="2">
    <source>
        <dbReference type="ARBA" id="ARBA00038334"/>
    </source>
</evidence>